<keyword evidence="3" id="KW-0547">Nucleotide-binding</keyword>
<gene>
    <name evidence="9" type="ORF">CONCODRAFT_4922</name>
</gene>
<accession>A0A137PBC7</accession>
<dbReference type="GO" id="GO:0003951">
    <property type="term" value="F:NAD+ kinase activity"/>
    <property type="evidence" value="ECO:0007669"/>
    <property type="project" value="InterPro"/>
</dbReference>
<dbReference type="GO" id="GO:0019674">
    <property type="term" value="P:NAD+ metabolic process"/>
    <property type="evidence" value="ECO:0007669"/>
    <property type="project" value="InterPro"/>
</dbReference>
<keyword evidence="10" id="KW-1185">Reference proteome</keyword>
<protein>
    <submittedName>
        <fullName evidence="9">ATP-NAD kinase</fullName>
    </submittedName>
</protein>
<keyword evidence="2" id="KW-0808">Transferase</keyword>
<keyword evidence="5" id="KW-0067">ATP-binding</keyword>
<dbReference type="InterPro" id="IPR017438">
    <property type="entry name" value="ATP-NAD_kinase_N"/>
</dbReference>
<dbReference type="OMA" id="CTVYRHV"/>
<dbReference type="InterPro" id="IPR002504">
    <property type="entry name" value="NADK"/>
</dbReference>
<dbReference type="InterPro" id="IPR016064">
    <property type="entry name" value="NAD/diacylglycerol_kinase_sf"/>
</dbReference>
<evidence type="ECO:0000256" key="1">
    <source>
        <dbReference type="ARBA" id="ARBA00010995"/>
    </source>
</evidence>
<feature type="compositionally biased region" description="Basic residues" evidence="8">
    <location>
        <begin position="307"/>
        <end position="318"/>
    </location>
</feature>
<dbReference type="SUPFAM" id="SSF111331">
    <property type="entry name" value="NAD kinase/diacylglycerol kinase-like"/>
    <property type="match status" value="1"/>
</dbReference>
<feature type="region of interest" description="Disordered" evidence="8">
    <location>
        <begin position="282"/>
        <end position="318"/>
    </location>
</feature>
<feature type="compositionally biased region" description="Acidic residues" evidence="8">
    <location>
        <begin position="516"/>
        <end position="525"/>
    </location>
</feature>
<evidence type="ECO:0000256" key="6">
    <source>
        <dbReference type="ARBA" id="ARBA00022857"/>
    </source>
</evidence>
<keyword evidence="4 9" id="KW-0418">Kinase</keyword>
<feature type="region of interest" description="Disordered" evidence="8">
    <location>
        <begin position="510"/>
        <end position="532"/>
    </location>
</feature>
<dbReference type="InterPro" id="IPR017437">
    <property type="entry name" value="ATP-NAD_kinase_PpnK-typ_C"/>
</dbReference>
<dbReference type="Gene3D" id="3.40.50.10330">
    <property type="entry name" value="Probable inorganic polyphosphate/atp-NAD kinase, domain 1"/>
    <property type="match status" value="1"/>
</dbReference>
<sequence>MTNPIPIQSKLSQMNIGPTYTNGYTDKPNGIYSFQPSTVSSDDFPEPSPRSIHHNLLNSLGHPPQRTYTSHPHLVQAAVAVRKICRSLGRRKIRWTSPKRILIVSKPGDKKVAKKAKELVSYLLEDIKIPSHLTRELENTNDCNSLSLNEGNSLDLYIDPHLTTNKYFDYSEIQDKISRSNNKSTLQTFSPEMCQFSADQFDLVLTLGGDGTVLYTSWLFQSMVPPVIPFHLGSLGFLSSFDFAEYRETLNNCFKDGVKVNLRMRLTCTVFRYNQKKLKSSKSNGILNEPMESKSSSNLLQVPSGKSSRKSKKKGHKINHSRILLQEFEDQEDDDAESAINLPDSSLFTKGESFEVLNELVVDRGPSPFMSLIELYVNGEMLTTVQADGLTVATPTGSTAYSLSAGGSLVHPEIPALLITPNCPHTLSFRPMLLPDTSVLNLCVPFSARGTAWASFDGRGSIELKRGDYIRIQTSSSPFPTVCKGSSPGSEWFNSLNRCLNWNQRALQKSFNSEESSNDELDSESDYSTSNE</sequence>
<dbReference type="Pfam" id="PF01513">
    <property type="entry name" value="NAD_kinase"/>
    <property type="match status" value="1"/>
</dbReference>
<keyword evidence="6" id="KW-0521">NADP</keyword>
<dbReference type="OrthoDB" id="24581at2759"/>
<evidence type="ECO:0000256" key="5">
    <source>
        <dbReference type="ARBA" id="ARBA00022840"/>
    </source>
</evidence>
<dbReference type="Pfam" id="PF20143">
    <property type="entry name" value="NAD_kinase_C"/>
    <property type="match status" value="1"/>
</dbReference>
<keyword evidence="7" id="KW-0520">NAD</keyword>
<evidence type="ECO:0000313" key="9">
    <source>
        <dbReference type="EMBL" id="KXN72284.1"/>
    </source>
</evidence>
<dbReference type="FunFam" id="2.60.200.30:FF:000009">
    <property type="entry name" value="Poly(P)/ATP NAD kinase"/>
    <property type="match status" value="1"/>
</dbReference>
<proteinExistence type="inferred from homology"/>
<feature type="compositionally biased region" description="Polar residues" evidence="8">
    <location>
        <begin position="32"/>
        <end position="41"/>
    </location>
</feature>
<evidence type="ECO:0000256" key="3">
    <source>
        <dbReference type="ARBA" id="ARBA00022741"/>
    </source>
</evidence>
<dbReference type="HAMAP" id="MF_00361">
    <property type="entry name" value="NAD_kinase"/>
    <property type="match status" value="1"/>
</dbReference>
<evidence type="ECO:0000256" key="2">
    <source>
        <dbReference type="ARBA" id="ARBA00022679"/>
    </source>
</evidence>
<dbReference type="Proteomes" id="UP000070444">
    <property type="component" value="Unassembled WGS sequence"/>
</dbReference>
<evidence type="ECO:0000256" key="8">
    <source>
        <dbReference type="SAM" id="MobiDB-lite"/>
    </source>
</evidence>
<dbReference type="PANTHER" id="PTHR20275:SF0">
    <property type="entry name" value="NAD KINASE"/>
    <property type="match status" value="1"/>
</dbReference>
<name>A0A137PBC7_CONC2</name>
<evidence type="ECO:0000256" key="4">
    <source>
        <dbReference type="ARBA" id="ARBA00022777"/>
    </source>
</evidence>
<reference evidence="9 10" key="1">
    <citation type="journal article" date="2015" name="Genome Biol. Evol.">
        <title>Phylogenomic analyses indicate that early fungi evolved digesting cell walls of algal ancestors of land plants.</title>
        <authorList>
            <person name="Chang Y."/>
            <person name="Wang S."/>
            <person name="Sekimoto S."/>
            <person name="Aerts A.L."/>
            <person name="Choi C."/>
            <person name="Clum A."/>
            <person name="LaButti K.M."/>
            <person name="Lindquist E.A."/>
            <person name="Yee Ngan C."/>
            <person name="Ohm R.A."/>
            <person name="Salamov A.A."/>
            <person name="Grigoriev I.V."/>
            <person name="Spatafora J.W."/>
            <person name="Berbee M.L."/>
        </authorList>
    </citation>
    <scope>NUCLEOTIDE SEQUENCE [LARGE SCALE GENOMIC DNA]</scope>
    <source>
        <strain evidence="9 10">NRRL 28638</strain>
    </source>
</reference>
<dbReference type="EMBL" id="KQ964456">
    <property type="protein sequence ID" value="KXN72284.1"/>
    <property type="molecule type" value="Genomic_DNA"/>
</dbReference>
<dbReference type="STRING" id="796925.A0A137PBC7"/>
<dbReference type="AlphaFoldDB" id="A0A137PBC7"/>
<dbReference type="GO" id="GO:0006741">
    <property type="term" value="P:NADP+ biosynthetic process"/>
    <property type="evidence" value="ECO:0007669"/>
    <property type="project" value="InterPro"/>
</dbReference>
<organism evidence="9 10">
    <name type="scientific">Conidiobolus coronatus (strain ATCC 28846 / CBS 209.66 / NRRL 28638)</name>
    <name type="common">Delacroixia coronata</name>
    <dbReference type="NCBI Taxonomy" id="796925"/>
    <lineage>
        <taxon>Eukaryota</taxon>
        <taxon>Fungi</taxon>
        <taxon>Fungi incertae sedis</taxon>
        <taxon>Zoopagomycota</taxon>
        <taxon>Entomophthoromycotina</taxon>
        <taxon>Entomophthoromycetes</taxon>
        <taxon>Entomophthorales</taxon>
        <taxon>Ancylistaceae</taxon>
        <taxon>Conidiobolus</taxon>
    </lineage>
</organism>
<evidence type="ECO:0000256" key="7">
    <source>
        <dbReference type="ARBA" id="ARBA00023027"/>
    </source>
</evidence>
<dbReference type="PANTHER" id="PTHR20275">
    <property type="entry name" value="NAD KINASE"/>
    <property type="match status" value="1"/>
</dbReference>
<feature type="region of interest" description="Disordered" evidence="8">
    <location>
        <begin position="31"/>
        <end position="51"/>
    </location>
</feature>
<comment type="similarity">
    <text evidence="1">Belongs to the NAD kinase family.</text>
</comment>
<dbReference type="Gene3D" id="2.60.200.30">
    <property type="entry name" value="Probable inorganic polyphosphate/atp-NAD kinase, domain 2"/>
    <property type="match status" value="1"/>
</dbReference>
<dbReference type="GO" id="GO:0005524">
    <property type="term" value="F:ATP binding"/>
    <property type="evidence" value="ECO:0007669"/>
    <property type="project" value="UniProtKB-KW"/>
</dbReference>
<evidence type="ECO:0000313" key="10">
    <source>
        <dbReference type="Proteomes" id="UP000070444"/>
    </source>
</evidence>